<accession>A0ABV1A0F4</accession>
<name>A0ABV1A0F4_9TELE</name>
<organism evidence="1 2">
    <name type="scientific">Ameca splendens</name>
    <dbReference type="NCBI Taxonomy" id="208324"/>
    <lineage>
        <taxon>Eukaryota</taxon>
        <taxon>Metazoa</taxon>
        <taxon>Chordata</taxon>
        <taxon>Craniata</taxon>
        <taxon>Vertebrata</taxon>
        <taxon>Euteleostomi</taxon>
        <taxon>Actinopterygii</taxon>
        <taxon>Neopterygii</taxon>
        <taxon>Teleostei</taxon>
        <taxon>Neoteleostei</taxon>
        <taxon>Acanthomorphata</taxon>
        <taxon>Ovalentaria</taxon>
        <taxon>Atherinomorphae</taxon>
        <taxon>Cyprinodontiformes</taxon>
        <taxon>Goodeidae</taxon>
        <taxon>Ameca</taxon>
    </lineage>
</organism>
<protein>
    <submittedName>
        <fullName evidence="1">Uncharacterized protein</fullName>
    </submittedName>
</protein>
<keyword evidence="2" id="KW-1185">Reference proteome</keyword>
<gene>
    <name evidence="1" type="ORF">AMECASPLE_026382</name>
</gene>
<dbReference type="Proteomes" id="UP001469553">
    <property type="component" value="Unassembled WGS sequence"/>
</dbReference>
<comment type="caution">
    <text evidence="1">The sequence shown here is derived from an EMBL/GenBank/DDBJ whole genome shotgun (WGS) entry which is preliminary data.</text>
</comment>
<sequence length="120" mass="13299">MSSTKYALQHAQLLFRISFLSLVTTRLSSHSFPQLRSALNSEFNTEAKMLGFVPPIGCSASLGVYSGLALAGLDAQLLHYDWMICLRLNPFLIDSEMSESAILKLSFPSLKDQHPPLLSR</sequence>
<proteinExistence type="predicted"/>
<dbReference type="EMBL" id="JAHRIP010077924">
    <property type="protein sequence ID" value="MEQ2311994.1"/>
    <property type="molecule type" value="Genomic_DNA"/>
</dbReference>
<evidence type="ECO:0000313" key="1">
    <source>
        <dbReference type="EMBL" id="MEQ2311994.1"/>
    </source>
</evidence>
<evidence type="ECO:0000313" key="2">
    <source>
        <dbReference type="Proteomes" id="UP001469553"/>
    </source>
</evidence>
<reference evidence="1 2" key="1">
    <citation type="submission" date="2021-06" db="EMBL/GenBank/DDBJ databases">
        <authorList>
            <person name="Palmer J.M."/>
        </authorList>
    </citation>
    <scope>NUCLEOTIDE SEQUENCE [LARGE SCALE GENOMIC DNA]</scope>
    <source>
        <strain evidence="1 2">AS_MEX2019</strain>
        <tissue evidence="1">Muscle</tissue>
    </source>
</reference>